<dbReference type="Pfam" id="PF07596">
    <property type="entry name" value="SBP_bac_10"/>
    <property type="match status" value="1"/>
</dbReference>
<dbReference type="RefSeq" id="WP_213495165.1">
    <property type="nucleotide sequence ID" value="NZ_CP074694.1"/>
</dbReference>
<dbReference type="AlphaFoldDB" id="A0A8E6B4S5"/>
<reference evidence="3" key="1">
    <citation type="submission" date="2021-05" db="EMBL/GenBank/DDBJ databases">
        <title>Complete genome sequence of the cellulolytic planctomycete Telmatocola sphagniphila SP2T and characterization of the first cellulase from planctomycetes.</title>
        <authorList>
            <person name="Rakitin A.L."/>
            <person name="Beletsky A.V."/>
            <person name="Naumoff D.G."/>
            <person name="Kulichevskaya I.S."/>
            <person name="Mardanov A.V."/>
            <person name="Ravin N.V."/>
            <person name="Dedysh S.N."/>
        </authorList>
    </citation>
    <scope>NUCLEOTIDE SEQUENCE</scope>
    <source>
        <strain evidence="3">SP2T</strain>
    </source>
</reference>
<dbReference type="Proteomes" id="UP000676194">
    <property type="component" value="Chromosome"/>
</dbReference>
<accession>A0A8E6B4S5</accession>
<protein>
    <submittedName>
        <fullName evidence="3">DUF1559 domain-containing protein</fullName>
    </submittedName>
</protein>
<dbReference type="InterPro" id="IPR011453">
    <property type="entry name" value="DUF1559"/>
</dbReference>
<keyword evidence="1" id="KW-1133">Transmembrane helix</keyword>
<sequence>MPKSGLTNFPTRKGYTLVEVLVVIAIMALLIGLLLPAVQKVRAAVARSSCANNLRQLGLALHNHQAAFEIFPPRSPIFNGTEGSPFTYEGVGWTTFLLPYIERDDLWKQTEIAYSQNSHPWSAPHENLRRSLVRVYACPADGRISRLQTNKRGQEGAYTSYVGMTGYTDDFFSGMFGRRRGVRPTQITDGLSNTVAIGERPPPASFSMGWWYTTNQHDNLQAATDFEAPADTGIPPGQSLCGGLETNWPGLGIVINYSFSPGTFENECDKYHYWSLHEGGANFLFVDGSTKFLTYAARFQLRYLATIAAGDSFTFD</sequence>
<feature type="transmembrane region" description="Helical" evidence="1">
    <location>
        <begin position="20"/>
        <end position="38"/>
    </location>
</feature>
<keyword evidence="1" id="KW-0812">Transmembrane</keyword>
<dbReference type="Pfam" id="PF07963">
    <property type="entry name" value="N_methyl"/>
    <property type="match status" value="1"/>
</dbReference>
<organism evidence="3 4">
    <name type="scientific">Telmatocola sphagniphila</name>
    <dbReference type="NCBI Taxonomy" id="1123043"/>
    <lineage>
        <taxon>Bacteria</taxon>
        <taxon>Pseudomonadati</taxon>
        <taxon>Planctomycetota</taxon>
        <taxon>Planctomycetia</taxon>
        <taxon>Gemmatales</taxon>
        <taxon>Gemmataceae</taxon>
    </lineage>
</organism>
<dbReference type="NCBIfam" id="TIGR02532">
    <property type="entry name" value="IV_pilin_GFxxxE"/>
    <property type="match status" value="1"/>
</dbReference>
<evidence type="ECO:0000313" key="3">
    <source>
        <dbReference type="EMBL" id="QVL31284.1"/>
    </source>
</evidence>
<dbReference type="PANTHER" id="PTHR30093:SF2">
    <property type="entry name" value="TYPE II SECRETION SYSTEM PROTEIN H"/>
    <property type="match status" value="1"/>
</dbReference>
<keyword evidence="1" id="KW-0472">Membrane</keyword>
<gene>
    <name evidence="3" type="ORF">KIH39_20915</name>
</gene>
<dbReference type="InterPro" id="IPR012902">
    <property type="entry name" value="N_methyl_site"/>
</dbReference>
<dbReference type="PROSITE" id="PS00409">
    <property type="entry name" value="PROKAR_NTER_METHYL"/>
    <property type="match status" value="1"/>
</dbReference>
<name>A0A8E6B4S5_9BACT</name>
<dbReference type="SUPFAM" id="SSF54523">
    <property type="entry name" value="Pili subunits"/>
    <property type="match status" value="1"/>
</dbReference>
<dbReference type="InterPro" id="IPR027558">
    <property type="entry name" value="Pre_pil_HX9DG_C"/>
</dbReference>
<dbReference type="KEGG" id="tsph:KIH39_20915"/>
<dbReference type="Gene3D" id="3.30.700.10">
    <property type="entry name" value="Glycoprotein, Type 4 Pilin"/>
    <property type="match status" value="1"/>
</dbReference>
<proteinExistence type="predicted"/>
<evidence type="ECO:0000313" key="4">
    <source>
        <dbReference type="Proteomes" id="UP000676194"/>
    </source>
</evidence>
<dbReference type="PANTHER" id="PTHR30093">
    <property type="entry name" value="GENERAL SECRETION PATHWAY PROTEIN G"/>
    <property type="match status" value="1"/>
</dbReference>
<dbReference type="InterPro" id="IPR045584">
    <property type="entry name" value="Pilin-like"/>
</dbReference>
<feature type="domain" description="DUF1559" evidence="2">
    <location>
        <begin position="39"/>
        <end position="296"/>
    </location>
</feature>
<dbReference type="NCBIfam" id="TIGR04294">
    <property type="entry name" value="pre_pil_HX9DG"/>
    <property type="match status" value="1"/>
</dbReference>
<keyword evidence="4" id="KW-1185">Reference proteome</keyword>
<evidence type="ECO:0000256" key="1">
    <source>
        <dbReference type="SAM" id="Phobius"/>
    </source>
</evidence>
<evidence type="ECO:0000259" key="2">
    <source>
        <dbReference type="Pfam" id="PF07596"/>
    </source>
</evidence>
<dbReference type="EMBL" id="CP074694">
    <property type="protein sequence ID" value="QVL31284.1"/>
    <property type="molecule type" value="Genomic_DNA"/>
</dbReference>